<comment type="caution">
    <text evidence="3">The sequence shown here is derived from an EMBL/GenBank/DDBJ whole genome shotgun (WGS) entry which is preliminary data.</text>
</comment>
<dbReference type="Pfam" id="PF01381">
    <property type="entry name" value="HTH_3"/>
    <property type="match status" value="1"/>
</dbReference>
<dbReference type="InterPro" id="IPR001387">
    <property type="entry name" value="Cro/C1-type_HTH"/>
</dbReference>
<feature type="region of interest" description="Disordered" evidence="1">
    <location>
        <begin position="1"/>
        <end position="25"/>
    </location>
</feature>
<dbReference type="InterPro" id="IPR010982">
    <property type="entry name" value="Lambda_DNA-bd_dom_sf"/>
</dbReference>
<proteinExistence type="predicted"/>
<dbReference type="OrthoDB" id="3831424at2"/>
<protein>
    <submittedName>
        <fullName evidence="3">Helix-turn-helix protein</fullName>
    </submittedName>
</protein>
<dbReference type="GO" id="GO:0003677">
    <property type="term" value="F:DNA binding"/>
    <property type="evidence" value="ECO:0007669"/>
    <property type="project" value="InterPro"/>
</dbReference>
<dbReference type="CDD" id="cd00093">
    <property type="entry name" value="HTH_XRE"/>
    <property type="match status" value="1"/>
</dbReference>
<keyword evidence="4" id="KW-1185">Reference proteome</keyword>
<evidence type="ECO:0000313" key="3">
    <source>
        <dbReference type="EMBL" id="TQM15609.1"/>
    </source>
</evidence>
<reference evidence="3 4" key="1">
    <citation type="submission" date="2019-06" db="EMBL/GenBank/DDBJ databases">
        <title>Sequencing the genomes of 1000 actinobacteria strains.</title>
        <authorList>
            <person name="Klenk H.-P."/>
        </authorList>
    </citation>
    <scope>NUCLEOTIDE SEQUENCE [LARGE SCALE GENOMIC DNA]</scope>
    <source>
        <strain evidence="3 4">DSM 45301</strain>
    </source>
</reference>
<dbReference type="Proteomes" id="UP000315677">
    <property type="component" value="Unassembled WGS sequence"/>
</dbReference>
<dbReference type="PROSITE" id="PS50943">
    <property type="entry name" value="HTH_CROC1"/>
    <property type="match status" value="1"/>
</dbReference>
<organism evidence="3 4">
    <name type="scientific">Pseudonocardia kunmingensis</name>
    <dbReference type="NCBI Taxonomy" id="630975"/>
    <lineage>
        <taxon>Bacteria</taxon>
        <taxon>Bacillati</taxon>
        <taxon>Actinomycetota</taxon>
        <taxon>Actinomycetes</taxon>
        <taxon>Pseudonocardiales</taxon>
        <taxon>Pseudonocardiaceae</taxon>
        <taxon>Pseudonocardia</taxon>
    </lineage>
</organism>
<feature type="domain" description="HTH cro/C1-type" evidence="2">
    <location>
        <begin position="8"/>
        <end position="62"/>
    </location>
</feature>
<sequence>MPGRRPRLVQARKSAGSTQEELAHRLGVDRTTVGRWESGETEPQPWARRKLTALLGLSPSRLDAVLDGEPSGLAPLDDEIEALEMARRAEASDVGEGTLVRLERAVDDLAGSYATAQPAELLHRTRLHLRYVAQLMGARTTLAEHRRLLVVGAWLSLLAATLHVDLEQQAPALARLAVAGSLARECEHDELRAWCLETEAWRVLTLGEYGRAAELSRGAQRLAPAGTSALIQATAQEGRARARLGDARGTQQAVGRVQRLVSPLQAPDRPEHHYRYDPAKAISYTATTLSWVGDPAAVDVAREVITRLSAPDDHGGRPRRLAVARLDLGLALIRQDDIDEAVHLAVAAVASGRVTPSNTWRAVEVFHAAEAAGTRAATPLRDLLATYRCWSERLHREL</sequence>
<dbReference type="SUPFAM" id="SSF47413">
    <property type="entry name" value="lambda repressor-like DNA-binding domains"/>
    <property type="match status" value="1"/>
</dbReference>
<evidence type="ECO:0000256" key="1">
    <source>
        <dbReference type="SAM" id="MobiDB-lite"/>
    </source>
</evidence>
<evidence type="ECO:0000313" key="4">
    <source>
        <dbReference type="Proteomes" id="UP000315677"/>
    </source>
</evidence>
<gene>
    <name evidence="3" type="ORF">FB558_2399</name>
</gene>
<dbReference type="EMBL" id="VFPA01000001">
    <property type="protein sequence ID" value="TQM15609.1"/>
    <property type="molecule type" value="Genomic_DNA"/>
</dbReference>
<accession>A0A543E2C7</accession>
<dbReference type="RefSeq" id="WP_142051689.1">
    <property type="nucleotide sequence ID" value="NZ_VFPA01000001.1"/>
</dbReference>
<name>A0A543E2C7_9PSEU</name>
<dbReference type="Gene3D" id="1.10.260.40">
    <property type="entry name" value="lambda repressor-like DNA-binding domains"/>
    <property type="match status" value="1"/>
</dbReference>
<dbReference type="SMART" id="SM00530">
    <property type="entry name" value="HTH_XRE"/>
    <property type="match status" value="1"/>
</dbReference>
<dbReference type="AlphaFoldDB" id="A0A543E2C7"/>
<evidence type="ECO:0000259" key="2">
    <source>
        <dbReference type="PROSITE" id="PS50943"/>
    </source>
</evidence>